<reference evidence="1" key="1">
    <citation type="submission" date="2018-05" db="EMBL/GenBank/DDBJ databases">
        <authorList>
            <person name="Lanie J.A."/>
            <person name="Ng W.-L."/>
            <person name="Kazmierczak K.M."/>
            <person name="Andrzejewski T.M."/>
            <person name="Davidsen T.M."/>
            <person name="Wayne K.J."/>
            <person name="Tettelin H."/>
            <person name="Glass J.I."/>
            <person name="Rusch D."/>
            <person name="Podicherti R."/>
            <person name="Tsui H.-C.T."/>
            <person name="Winkler M.E."/>
        </authorList>
    </citation>
    <scope>NUCLEOTIDE SEQUENCE</scope>
</reference>
<dbReference type="AlphaFoldDB" id="A0A382I300"/>
<feature type="non-terminal residue" evidence="1">
    <location>
        <position position="69"/>
    </location>
</feature>
<gene>
    <name evidence="1" type="ORF">METZ01_LOCUS246629</name>
</gene>
<proteinExistence type="predicted"/>
<sequence length="69" mass="8082">MKHYHWQRDSDEISTDPDLLNIDVIHRFLTTSYWCPGIERHAVEVALKHSLCFGLYREGEQIGLARLVT</sequence>
<protein>
    <recommendedName>
        <fullName evidence="2">N-acetyltransferase domain-containing protein</fullName>
    </recommendedName>
</protein>
<dbReference type="EMBL" id="UINC01064783">
    <property type="protein sequence ID" value="SVB93775.1"/>
    <property type="molecule type" value="Genomic_DNA"/>
</dbReference>
<dbReference type="Gene3D" id="3.40.630.30">
    <property type="match status" value="1"/>
</dbReference>
<organism evidence="1">
    <name type="scientific">marine metagenome</name>
    <dbReference type="NCBI Taxonomy" id="408172"/>
    <lineage>
        <taxon>unclassified sequences</taxon>
        <taxon>metagenomes</taxon>
        <taxon>ecological metagenomes</taxon>
    </lineage>
</organism>
<name>A0A382I300_9ZZZZ</name>
<accession>A0A382I300</accession>
<evidence type="ECO:0000313" key="1">
    <source>
        <dbReference type="EMBL" id="SVB93775.1"/>
    </source>
</evidence>
<evidence type="ECO:0008006" key="2">
    <source>
        <dbReference type="Google" id="ProtNLM"/>
    </source>
</evidence>